<dbReference type="RefSeq" id="WP_188342121.1">
    <property type="nucleotide sequence ID" value="NZ_CP061283.1"/>
</dbReference>
<reference evidence="3 4" key="1">
    <citation type="submission" date="2020-09" db="EMBL/GenBank/DDBJ databases">
        <title>A novel species.</title>
        <authorList>
            <person name="Gao J."/>
        </authorList>
    </citation>
    <scope>NUCLEOTIDE SEQUENCE [LARGE SCALE GENOMIC DNA]</scope>
    <source>
        <strain evidence="3 4">CRXT-Y-14</strain>
        <plasmid evidence="3 4">unnamed2</plasmid>
    </source>
</reference>
<organism evidence="3 4">
    <name type="scientific">Streptomyces xanthii</name>
    <dbReference type="NCBI Taxonomy" id="2768069"/>
    <lineage>
        <taxon>Bacteria</taxon>
        <taxon>Bacillati</taxon>
        <taxon>Actinomycetota</taxon>
        <taxon>Actinomycetes</taxon>
        <taxon>Kitasatosporales</taxon>
        <taxon>Streptomycetaceae</taxon>
        <taxon>Streptomyces</taxon>
    </lineage>
</organism>
<gene>
    <name evidence="3" type="ORF">IAG42_37550</name>
</gene>
<proteinExistence type="predicted"/>
<evidence type="ECO:0000313" key="3">
    <source>
        <dbReference type="EMBL" id="QNS09466.1"/>
    </source>
</evidence>
<evidence type="ECO:0000313" key="4">
    <source>
        <dbReference type="Proteomes" id="UP000516428"/>
    </source>
</evidence>
<geneLocation type="plasmid" evidence="3 4">
    <name>unnamed2</name>
</geneLocation>
<name>A0A7H1BL61_9ACTN</name>
<dbReference type="EMBL" id="CP061283">
    <property type="protein sequence ID" value="QNS09466.1"/>
    <property type="molecule type" value="Genomic_DNA"/>
</dbReference>
<keyword evidence="3" id="KW-0614">Plasmid</keyword>
<keyword evidence="2" id="KW-0812">Transmembrane</keyword>
<evidence type="ECO:0000256" key="1">
    <source>
        <dbReference type="SAM" id="MobiDB-lite"/>
    </source>
</evidence>
<feature type="region of interest" description="Disordered" evidence="1">
    <location>
        <begin position="1"/>
        <end position="21"/>
    </location>
</feature>
<protein>
    <submittedName>
        <fullName evidence="3">Uncharacterized protein</fullName>
    </submittedName>
</protein>
<dbReference type="Proteomes" id="UP000516428">
    <property type="component" value="Plasmid unnamed2"/>
</dbReference>
<feature type="transmembrane region" description="Helical" evidence="2">
    <location>
        <begin position="29"/>
        <end position="48"/>
    </location>
</feature>
<evidence type="ECO:0000256" key="2">
    <source>
        <dbReference type="SAM" id="Phobius"/>
    </source>
</evidence>
<keyword evidence="4" id="KW-1185">Reference proteome</keyword>
<dbReference type="AlphaFoldDB" id="A0A7H1BL61"/>
<keyword evidence="2" id="KW-0472">Membrane</keyword>
<dbReference type="KEGG" id="sxn:IAG42_37550"/>
<accession>A0A7H1BL61</accession>
<keyword evidence="2" id="KW-1133">Transmembrane helix</keyword>
<sequence>MNEDDIARGVARGLHEHEQRRAEGNARSLLAGLAIMAAMFLFFIWLVTYA</sequence>